<dbReference type="STRING" id="1561003.Ark11_0465"/>
<dbReference type="Proteomes" id="UP000198651">
    <property type="component" value="Chromosome I"/>
</dbReference>
<keyword evidence="3" id="KW-1015">Disulfide bond</keyword>
<proteinExistence type="predicted"/>
<evidence type="ECO:0000313" key="7">
    <source>
        <dbReference type="Proteomes" id="UP000198651"/>
    </source>
</evidence>
<dbReference type="OrthoDB" id="9809733at2"/>
<gene>
    <name evidence="6" type="ORF">Ark11_0465</name>
</gene>
<dbReference type="PANTHER" id="PTHR42852">
    <property type="entry name" value="THIOL:DISULFIDE INTERCHANGE PROTEIN DSBE"/>
    <property type="match status" value="1"/>
</dbReference>
<accession>A0A0S4M365</accession>
<dbReference type="CDD" id="cd02966">
    <property type="entry name" value="TlpA_like_family"/>
    <property type="match status" value="1"/>
</dbReference>
<protein>
    <submittedName>
        <fullName evidence="6">Putative redoxin</fullName>
    </submittedName>
</protein>
<dbReference type="GO" id="GO:0017004">
    <property type="term" value="P:cytochrome complex assembly"/>
    <property type="evidence" value="ECO:0007669"/>
    <property type="project" value="UniProtKB-KW"/>
</dbReference>
<dbReference type="AlphaFoldDB" id="A0A0S4M365"/>
<dbReference type="EMBL" id="LN906597">
    <property type="protein sequence ID" value="CUT17314.1"/>
    <property type="molecule type" value="Genomic_DNA"/>
</dbReference>
<dbReference type="InterPro" id="IPR013740">
    <property type="entry name" value="Redoxin"/>
</dbReference>
<dbReference type="GO" id="GO:0016491">
    <property type="term" value="F:oxidoreductase activity"/>
    <property type="evidence" value="ECO:0007669"/>
    <property type="project" value="InterPro"/>
</dbReference>
<reference evidence="7" key="1">
    <citation type="submission" date="2015-11" db="EMBL/GenBank/DDBJ databases">
        <authorList>
            <person name="Seth-Smith H.M.B."/>
        </authorList>
    </citation>
    <scope>NUCLEOTIDE SEQUENCE [LARGE SCALE GENOMIC DNA]</scope>
    <source>
        <strain evidence="7">2013Ark11</strain>
    </source>
</reference>
<sequence length="180" mass="20404">MLLRASIFVFLVLILGGYVCRKFFEPSANTPESSTEIFFRDINIVGMDGKPVTLRAEFGQVIFSNFWGTWCDSCERETDLILGLYRDYVPLGVKFVSVAIDSIGDVVVFNKKKMITYPVYVSDISAIRFLLKYGDMSGVLPFTLVIHSRFRQAFVGELKDKVIRKFIDNELCLVRADVGS</sequence>
<dbReference type="Pfam" id="PF08534">
    <property type="entry name" value="Redoxin"/>
    <property type="match status" value="1"/>
</dbReference>
<dbReference type="GO" id="GO:0030313">
    <property type="term" value="C:cell envelope"/>
    <property type="evidence" value="ECO:0007669"/>
    <property type="project" value="UniProtKB-SubCell"/>
</dbReference>
<dbReference type="InterPro" id="IPR050553">
    <property type="entry name" value="Thioredoxin_ResA/DsbE_sf"/>
</dbReference>
<comment type="subcellular location">
    <subcellularLocation>
        <location evidence="1">Cell envelope</location>
    </subcellularLocation>
</comment>
<organism evidence="6 7">
    <name type="scientific">Candidatus Ichthyocystis hellenicum</name>
    <dbReference type="NCBI Taxonomy" id="1561003"/>
    <lineage>
        <taxon>Bacteria</taxon>
        <taxon>Pseudomonadati</taxon>
        <taxon>Pseudomonadota</taxon>
        <taxon>Betaproteobacteria</taxon>
        <taxon>Burkholderiales</taxon>
        <taxon>Candidatus Ichthyocystis</taxon>
    </lineage>
</organism>
<name>A0A0S4M365_9BURK</name>
<evidence type="ECO:0000259" key="5">
    <source>
        <dbReference type="Pfam" id="PF08534"/>
    </source>
</evidence>
<evidence type="ECO:0000256" key="1">
    <source>
        <dbReference type="ARBA" id="ARBA00004196"/>
    </source>
</evidence>
<evidence type="ECO:0000313" key="6">
    <source>
        <dbReference type="EMBL" id="CUT17314.1"/>
    </source>
</evidence>
<evidence type="ECO:0000256" key="2">
    <source>
        <dbReference type="ARBA" id="ARBA00022748"/>
    </source>
</evidence>
<dbReference type="RefSeq" id="WP_092342032.1">
    <property type="nucleotide sequence ID" value="NZ_FLSL01000103.1"/>
</dbReference>
<keyword evidence="7" id="KW-1185">Reference proteome</keyword>
<evidence type="ECO:0000256" key="4">
    <source>
        <dbReference type="ARBA" id="ARBA00023284"/>
    </source>
</evidence>
<dbReference type="SUPFAM" id="SSF52833">
    <property type="entry name" value="Thioredoxin-like"/>
    <property type="match status" value="1"/>
</dbReference>
<dbReference type="Gene3D" id="3.40.30.10">
    <property type="entry name" value="Glutaredoxin"/>
    <property type="match status" value="1"/>
</dbReference>
<dbReference type="InterPro" id="IPR036249">
    <property type="entry name" value="Thioredoxin-like_sf"/>
</dbReference>
<feature type="domain" description="Redoxin" evidence="5">
    <location>
        <begin position="44"/>
        <end position="136"/>
    </location>
</feature>
<keyword evidence="2" id="KW-0201">Cytochrome c-type biogenesis</keyword>
<keyword evidence="4" id="KW-0676">Redox-active center</keyword>
<dbReference type="PANTHER" id="PTHR42852:SF6">
    <property type="entry name" value="THIOL:DISULFIDE INTERCHANGE PROTEIN DSBE"/>
    <property type="match status" value="1"/>
</dbReference>
<evidence type="ECO:0000256" key="3">
    <source>
        <dbReference type="ARBA" id="ARBA00023157"/>
    </source>
</evidence>